<dbReference type="Proteomes" id="UP000294564">
    <property type="component" value="Unassembled WGS sequence"/>
</dbReference>
<keyword evidence="2" id="KW-0804">Transcription</keyword>
<dbReference type="EMBL" id="SLXM01000001">
    <property type="protein sequence ID" value="TCP28130.1"/>
    <property type="molecule type" value="Genomic_DNA"/>
</dbReference>
<evidence type="ECO:0000313" key="4">
    <source>
        <dbReference type="EMBL" id="TCP28130.1"/>
    </source>
</evidence>
<dbReference type="SUPFAM" id="SSF46689">
    <property type="entry name" value="Homeodomain-like"/>
    <property type="match status" value="2"/>
</dbReference>
<dbReference type="PANTHER" id="PTHR47893">
    <property type="entry name" value="REGULATORY PROTEIN PCHR"/>
    <property type="match status" value="1"/>
</dbReference>
<evidence type="ECO:0000259" key="3">
    <source>
        <dbReference type="PROSITE" id="PS01124"/>
    </source>
</evidence>
<feature type="domain" description="HTH araC/xylS-type" evidence="3">
    <location>
        <begin position="189"/>
        <end position="284"/>
    </location>
</feature>
<evidence type="ECO:0000256" key="2">
    <source>
        <dbReference type="ARBA" id="ARBA00023163"/>
    </source>
</evidence>
<sequence>MNREIIDINDCTILLEEATTNSTNLVDTCYFDEPVIAIAFYGSGDVGLKVKYNGKTKEFQQTKGMILSFYADENVAFEHHVSNEKPLQCLVIATTVRNLDKLPNGEGEFLEQFLSQLVHPKDHYVEGPVFKMTPEMFVLVEQFFNNSYEGGIKMMFYKSHMSALLSHYFGQLATQKSTIIETSQLEKINLAQEILLADLENPPSLTELAQKIGTNTNKLKKEFKAQFGVPVFKYLQNERLKKAYNLIKKEHKTIQEAAWAVGYDSLGSFSNAFEKKFGYRPSQV</sequence>
<dbReference type="InterPro" id="IPR009057">
    <property type="entry name" value="Homeodomain-like_sf"/>
</dbReference>
<dbReference type="InterPro" id="IPR053142">
    <property type="entry name" value="PchR_regulatory_protein"/>
</dbReference>
<comment type="caution">
    <text evidence="4">The sequence shown here is derived from an EMBL/GenBank/DDBJ whole genome shotgun (WGS) entry which is preliminary data.</text>
</comment>
<dbReference type="Gene3D" id="1.10.10.60">
    <property type="entry name" value="Homeodomain-like"/>
    <property type="match status" value="2"/>
</dbReference>
<organism evidence="4 5">
    <name type="scientific">Tenacibaculum skagerrakense</name>
    <dbReference type="NCBI Taxonomy" id="186571"/>
    <lineage>
        <taxon>Bacteria</taxon>
        <taxon>Pseudomonadati</taxon>
        <taxon>Bacteroidota</taxon>
        <taxon>Flavobacteriia</taxon>
        <taxon>Flavobacteriales</taxon>
        <taxon>Flavobacteriaceae</taxon>
        <taxon>Tenacibaculum</taxon>
    </lineage>
</organism>
<name>A0A4R2P0J9_9FLAO</name>
<dbReference type="PROSITE" id="PS01124">
    <property type="entry name" value="HTH_ARAC_FAMILY_2"/>
    <property type="match status" value="1"/>
</dbReference>
<dbReference type="InterPro" id="IPR018060">
    <property type="entry name" value="HTH_AraC"/>
</dbReference>
<dbReference type="AlphaFoldDB" id="A0A4R2P0J9"/>
<keyword evidence="1" id="KW-0805">Transcription regulation</keyword>
<evidence type="ECO:0000313" key="5">
    <source>
        <dbReference type="Proteomes" id="UP000294564"/>
    </source>
</evidence>
<dbReference type="Pfam" id="PF12833">
    <property type="entry name" value="HTH_18"/>
    <property type="match status" value="1"/>
</dbReference>
<keyword evidence="4" id="KW-0238">DNA-binding</keyword>
<evidence type="ECO:0000256" key="1">
    <source>
        <dbReference type="ARBA" id="ARBA00023015"/>
    </source>
</evidence>
<accession>A0A4R2P0J9</accession>
<protein>
    <submittedName>
        <fullName evidence="4">AraC-like DNA-binding protein</fullName>
    </submittedName>
</protein>
<keyword evidence="5" id="KW-1185">Reference proteome</keyword>
<reference evidence="4 5" key="1">
    <citation type="submission" date="2019-03" db="EMBL/GenBank/DDBJ databases">
        <title>Genomic Encyclopedia of Type Strains, Phase IV (KMG-IV): sequencing the most valuable type-strain genomes for metagenomic binning, comparative biology and taxonomic classification.</title>
        <authorList>
            <person name="Goeker M."/>
        </authorList>
    </citation>
    <scope>NUCLEOTIDE SEQUENCE [LARGE SCALE GENOMIC DNA]</scope>
    <source>
        <strain evidence="4 5">DSM 14836</strain>
    </source>
</reference>
<dbReference type="SMART" id="SM00342">
    <property type="entry name" value="HTH_ARAC"/>
    <property type="match status" value="1"/>
</dbReference>
<dbReference type="GO" id="GO:0003700">
    <property type="term" value="F:DNA-binding transcription factor activity"/>
    <property type="evidence" value="ECO:0007669"/>
    <property type="project" value="InterPro"/>
</dbReference>
<proteinExistence type="predicted"/>
<dbReference type="OrthoDB" id="799767at2"/>
<dbReference type="RefSeq" id="WP_132791871.1">
    <property type="nucleotide sequence ID" value="NZ_SLXM01000001.1"/>
</dbReference>
<dbReference type="GO" id="GO:0043565">
    <property type="term" value="F:sequence-specific DNA binding"/>
    <property type="evidence" value="ECO:0007669"/>
    <property type="project" value="InterPro"/>
</dbReference>
<gene>
    <name evidence="4" type="ORF">EV195_101290</name>
</gene>
<dbReference type="PANTHER" id="PTHR47893:SF1">
    <property type="entry name" value="REGULATORY PROTEIN PCHR"/>
    <property type="match status" value="1"/>
</dbReference>